<protein>
    <recommendedName>
        <fullName evidence="5">Pseudouridine synthase</fullName>
        <ecNumber evidence="5">5.4.99.-</ecNumber>
    </recommendedName>
</protein>
<comment type="similarity">
    <text evidence="1 5">Belongs to the pseudouridine synthase RluA family.</text>
</comment>
<dbReference type="PANTHER" id="PTHR21600">
    <property type="entry name" value="MITOCHONDRIAL RNA PSEUDOURIDINE SYNTHASE"/>
    <property type="match status" value="1"/>
</dbReference>
<evidence type="ECO:0000259" key="6">
    <source>
        <dbReference type="SMART" id="SM00363"/>
    </source>
</evidence>
<keyword evidence="4" id="KW-0694">RNA-binding</keyword>
<dbReference type="InterPro" id="IPR050188">
    <property type="entry name" value="RluA_PseudoU_synthase"/>
</dbReference>
<dbReference type="InterPro" id="IPR036986">
    <property type="entry name" value="S4_RNA-bd_sf"/>
</dbReference>
<dbReference type="InterPro" id="IPR006225">
    <property type="entry name" value="PsdUridine_synth_RluC/D"/>
</dbReference>
<evidence type="ECO:0000256" key="3">
    <source>
        <dbReference type="PIRSR" id="PIRSR606225-1"/>
    </source>
</evidence>
<dbReference type="SUPFAM" id="SSF55174">
    <property type="entry name" value="Alpha-L RNA-binding motif"/>
    <property type="match status" value="1"/>
</dbReference>
<evidence type="ECO:0000256" key="4">
    <source>
        <dbReference type="PROSITE-ProRule" id="PRU00182"/>
    </source>
</evidence>
<accession>A0A937X9F0</accession>
<feature type="active site" evidence="3">
    <location>
        <position position="145"/>
    </location>
</feature>
<dbReference type="NCBIfam" id="TIGR00005">
    <property type="entry name" value="rluA_subfam"/>
    <property type="match status" value="1"/>
</dbReference>
<dbReference type="CDD" id="cd00165">
    <property type="entry name" value="S4"/>
    <property type="match status" value="1"/>
</dbReference>
<dbReference type="PANTHER" id="PTHR21600:SF44">
    <property type="entry name" value="RIBOSOMAL LARGE SUBUNIT PSEUDOURIDINE SYNTHASE D"/>
    <property type="match status" value="1"/>
</dbReference>
<dbReference type="InterPro" id="IPR006224">
    <property type="entry name" value="PsdUridine_synth_RluA-like_CS"/>
</dbReference>
<dbReference type="AlphaFoldDB" id="A0A937X9F0"/>
<dbReference type="SMART" id="SM00363">
    <property type="entry name" value="S4"/>
    <property type="match status" value="1"/>
</dbReference>
<comment type="caution">
    <text evidence="7">The sequence shown here is derived from an EMBL/GenBank/DDBJ whole genome shotgun (WGS) entry which is preliminary data.</text>
</comment>
<dbReference type="Pfam" id="PF00849">
    <property type="entry name" value="PseudoU_synth_2"/>
    <property type="match status" value="1"/>
</dbReference>
<evidence type="ECO:0000256" key="2">
    <source>
        <dbReference type="ARBA" id="ARBA00023235"/>
    </source>
</evidence>
<feature type="domain" description="RNA-binding S4" evidence="6">
    <location>
        <begin position="21"/>
        <end position="84"/>
    </location>
</feature>
<dbReference type="GO" id="GO:0120159">
    <property type="term" value="F:rRNA pseudouridine synthase activity"/>
    <property type="evidence" value="ECO:0007669"/>
    <property type="project" value="UniProtKB-ARBA"/>
</dbReference>
<sequence>MPDPPDTERLALVVEEEADGARIDRYLAERLAPISRSRIQKLIREGRILVDEAPCRASQAVREGQRITWPAGAGLEAPPLEPEAVDFLPVFEDDDLLVLHKPPGLVVHPAPGHWTGTLVHGLLLRWPGWRAPGGLLRPGIVHRLDRETSGLMVVARSARAFRSLQEQIAGHTAERAYIALAWGAMEPDRGVIEAPVGRDPRNRQRMAAVPGGRPAATQWQVLSRFDTLTLLRLVLRTGRTHQVRVHLSDRGHPVFADALYGGVEFARRLAPPERRRAQALMRELGRTALHAYRLAFRHPADGEWLEFEAPVPPDMERVLLRLTESGGAG</sequence>
<keyword evidence="2 5" id="KW-0413">Isomerase</keyword>
<dbReference type="SUPFAM" id="SSF55120">
    <property type="entry name" value="Pseudouridine synthase"/>
    <property type="match status" value="1"/>
</dbReference>
<reference evidence="7" key="1">
    <citation type="submission" date="2019-03" db="EMBL/GenBank/DDBJ databases">
        <title>Lake Tanganyika Metagenome-Assembled Genomes (MAGs).</title>
        <authorList>
            <person name="Tran P."/>
        </authorList>
    </citation>
    <scope>NUCLEOTIDE SEQUENCE</scope>
    <source>
        <strain evidence="7">M_DeepCast_400m_m2_100</strain>
    </source>
</reference>
<dbReference type="Pfam" id="PF01479">
    <property type="entry name" value="S4"/>
    <property type="match status" value="1"/>
</dbReference>
<evidence type="ECO:0000313" key="7">
    <source>
        <dbReference type="EMBL" id="MBM3317635.1"/>
    </source>
</evidence>
<dbReference type="PROSITE" id="PS50889">
    <property type="entry name" value="S4"/>
    <property type="match status" value="1"/>
</dbReference>
<comment type="function">
    <text evidence="5">Responsible for synthesis of pseudouridine from uracil.</text>
</comment>
<gene>
    <name evidence="7" type="ORF">FJY75_07260</name>
</gene>
<dbReference type="Proteomes" id="UP000748308">
    <property type="component" value="Unassembled WGS sequence"/>
</dbReference>
<dbReference type="EC" id="5.4.99.-" evidence="5"/>
<dbReference type="InterPro" id="IPR006145">
    <property type="entry name" value="PsdUridine_synth_RsuA/RluA"/>
</dbReference>
<organism evidence="7 8">
    <name type="scientific">Eiseniibacteriota bacterium</name>
    <dbReference type="NCBI Taxonomy" id="2212470"/>
    <lineage>
        <taxon>Bacteria</taxon>
        <taxon>Candidatus Eiseniibacteriota</taxon>
    </lineage>
</organism>
<dbReference type="InterPro" id="IPR020103">
    <property type="entry name" value="PsdUridine_synth_cat_dom_sf"/>
</dbReference>
<dbReference type="Gene3D" id="3.10.290.10">
    <property type="entry name" value="RNA-binding S4 domain"/>
    <property type="match status" value="1"/>
</dbReference>
<dbReference type="InterPro" id="IPR002942">
    <property type="entry name" value="S4_RNA-bd"/>
</dbReference>
<dbReference type="GO" id="GO:0003723">
    <property type="term" value="F:RNA binding"/>
    <property type="evidence" value="ECO:0007669"/>
    <property type="project" value="UniProtKB-KW"/>
</dbReference>
<dbReference type="PROSITE" id="PS01129">
    <property type="entry name" value="PSI_RLU"/>
    <property type="match status" value="1"/>
</dbReference>
<dbReference type="GO" id="GO:0000455">
    <property type="term" value="P:enzyme-directed rRNA pseudouridine synthesis"/>
    <property type="evidence" value="ECO:0007669"/>
    <property type="project" value="TreeGrafter"/>
</dbReference>
<name>A0A937X9F0_UNCEI</name>
<proteinExistence type="inferred from homology"/>
<evidence type="ECO:0000313" key="8">
    <source>
        <dbReference type="Proteomes" id="UP000748308"/>
    </source>
</evidence>
<dbReference type="CDD" id="cd02869">
    <property type="entry name" value="PseudoU_synth_RluA_like"/>
    <property type="match status" value="1"/>
</dbReference>
<evidence type="ECO:0000256" key="5">
    <source>
        <dbReference type="RuleBase" id="RU362028"/>
    </source>
</evidence>
<comment type="catalytic activity">
    <reaction evidence="5">
        <text>a uridine in RNA = a pseudouridine in RNA</text>
        <dbReference type="Rhea" id="RHEA:48348"/>
        <dbReference type="Rhea" id="RHEA-COMP:12068"/>
        <dbReference type="Rhea" id="RHEA-COMP:12069"/>
        <dbReference type="ChEBI" id="CHEBI:65314"/>
        <dbReference type="ChEBI" id="CHEBI:65315"/>
    </reaction>
</comment>
<evidence type="ECO:0000256" key="1">
    <source>
        <dbReference type="ARBA" id="ARBA00010876"/>
    </source>
</evidence>
<dbReference type="Gene3D" id="3.30.2350.10">
    <property type="entry name" value="Pseudouridine synthase"/>
    <property type="match status" value="1"/>
</dbReference>
<dbReference type="EMBL" id="VGIY01000156">
    <property type="protein sequence ID" value="MBM3317635.1"/>
    <property type="molecule type" value="Genomic_DNA"/>
</dbReference>